<feature type="domain" description="BBC1/AIM3 cysteine proteinase-fold" evidence="2">
    <location>
        <begin position="1336"/>
        <end position="1494"/>
    </location>
</feature>
<feature type="compositionally biased region" description="Basic and acidic residues" evidence="1">
    <location>
        <begin position="786"/>
        <end position="796"/>
    </location>
</feature>
<feature type="compositionally biased region" description="Low complexity" evidence="1">
    <location>
        <begin position="1269"/>
        <end position="1279"/>
    </location>
</feature>
<dbReference type="EMBL" id="KN838544">
    <property type="protein sequence ID" value="KIK08059.1"/>
    <property type="molecule type" value="Genomic_DNA"/>
</dbReference>
<reference evidence="4" key="2">
    <citation type="submission" date="2015-01" db="EMBL/GenBank/DDBJ databases">
        <title>Evolutionary Origins and Diversification of the Mycorrhizal Mutualists.</title>
        <authorList>
            <consortium name="DOE Joint Genome Institute"/>
            <consortium name="Mycorrhizal Genomics Consortium"/>
            <person name="Kohler A."/>
            <person name="Kuo A."/>
            <person name="Nagy L.G."/>
            <person name="Floudas D."/>
            <person name="Copeland A."/>
            <person name="Barry K.W."/>
            <person name="Cichocki N."/>
            <person name="Veneault-Fourrey C."/>
            <person name="LaButti K."/>
            <person name="Lindquist E.A."/>
            <person name="Lipzen A."/>
            <person name="Lundell T."/>
            <person name="Morin E."/>
            <person name="Murat C."/>
            <person name="Riley R."/>
            <person name="Ohm R."/>
            <person name="Sun H."/>
            <person name="Tunlid A."/>
            <person name="Henrissat B."/>
            <person name="Grigoriev I.V."/>
            <person name="Hibbett D.S."/>
            <person name="Martin F."/>
        </authorList>
    </citation>
    <scope>NUCLEOTIDE SEQUENCE [LARGE SCALE GENOMIC DNA]</scope>
    <source>
        <strain evidence="4">LaAM-08-1</strain>
    </source>
</reference>
<gene>
    <name evidence="3" type="ORF">K443DRAFT_85949</name>
</gene>
<feature type="compositionally biased region" description="Low complexity" evidence="1">
    <location>
        <begin position="236"/>
        <end position="245"/>
    </location>
</feature>
<feature type="compositionally biased region" description="Low complexity" evidence="1">
    <location>
        <begin position="192"/>
        <end position="203"/>
    </location>
</feature>
<feature type="compositionally biased region" description="Pro residues" evidence="1">
    <location>
        <begin position="888"/>
        <end position="904"/>
    </location>
</feature>
<evidence type="ECO:0000313" key="3">
    <source>
        <dbReference type="EMBL" id="KIK08059.1"/>
    </source>
</evidence>
<name>A0A0C9Y2J8_9AGAR</name>
<feature type="compositionally biased region" description="Basic and acidic residues" evidence="1">
    <location>
        <begin position="604"/>
        <end position="620"/>
    </location>
</feature>
<evidence type="ECO:0000256" key="1">
    <source>
        <dbReference type="SAM" id="MobiDB-lite"/>
    </source>
</evidence>
<feature type="compositionally biased region" description="Basic and acidic residues" evidence="1">
    <location>
        <begin position="520"/>
        <end position="554"/>
    </location>
</feature>
<proteinExistence type="predicted"/>
<evidence type="ECO:0000259" key="2">
    <source>
        <dbReference type="Pfam" id="PF25459"/>
    </source>
</evidence>
<dbReference type="Pfam" id="PF25459">
    <property type="entry name" value="AIM3_BBC1_C"/>
    <property type="match status" value="1"/>
</dbReference>
<dbReference type="HOGENOM" id="CLU_244691_0_0_1"/>
<keyword evidence="4" id="KW-1185">Reference proteome</keyword>
<feature type="compositionally biased region" description="Basic and acidic residues" evidence="1">
    <location>
        <begin position="689"/>
        <end position="701"/>
    </location>
</feature>
<feature type="region of interest" description="Disordered" evidence="1">
    <location>
        <begin position="1092"/>
        <end position="1241"/>
    </location>
</feature>
<feature type="compositionally biased region" description="Basic and acidic residues" evidence="1">
    <location>
        <begin position="82"/>
        <end position="97"/>
    </location>
</feature>
<feature type="compositionally biased region" description="Low complexity" evidence="1">
    <location>
        <begin position="878"/>
        <end position="887"/>
    </location>
</feature>
<protein>
    <recommendedName>
        <fullName evidence="2">BBC1/AIM3 cysteine proteinase-fold domain-containing protein</fullName>
    </recommendedName>
</protein>
<dbReference type="STRING" id="1095629.A0A0C9Y2J8"/>
<feature type="compositionally biased region" description="Polar residues" evidence="1">
    <location>
        <begin position="1211"/>
        <end position="1226"/>
    </location>
</feature>
<dbReference type="OrthoDB" id="207120at2759"/>
<feature type="compositionally biased region" description="Acidic residues" evidence="1">
    <location>
        <begin position="728"/>
        <end position="741"/>
    </location>
</feature>
<dbReference type="Proteomes" id="UP000054477">
    <property type="component" value="Unassembled WGS sequence"/>
</dbReference>
<feature type="compositionally biased region" description="Low complexity" evidence="1">
    <location>
        <begin position="504"/>
        <end position="519"/>
    </location>
</feature>
<sequence length="1515" mass="162054">MSDQPSPPAKPKPGSLRDRIAAFEKGGAAAPGPATPPPPRPKPAGFASWKLKQPSPPSSPSASTAAGADHPSPRSGGMSVSDAKDSIVKGGSLKERMAALQGKGAFGAPPSPAPKPALEKPKWKPPPVVAAPVQGESDDGESQSHPVPSAPAPTAAPKPEVPSEEGGEGAAEEGEEQPVEVNAEEEERQRRAAIAARMARLGGSKLGMGPPVMGHKPLLPFKKPSLKEGTSKSDEGPANVAGVAAGPPPGVSRSEDVNVAETDKPSAIVADAAKLVPTEEVPATLPPRKTSEGEAAEYFPARKNSESASLLSVGSADSVPARSPSSMPVPAVPRRAAPPRRKVSTPGPPPIEQEVVAEEKEQEVTLPAAEALELQQPAAVAGEESLTEEIPAEPPVIEHAVKTVKSPETIFDHPVAPSQSPIVEHQEDSASSEPSLPPQLPVHVQASSEVEMEVLKPAQGVEAEQAEEEEEARRKRVAEKLAKMGGVNPFPLATSRPQRQTSISSVEAAPVSASPPSVELGRRPSVDLERRTSVDSQRRTSVDLQRRASTDSQRRTSIGSQPRRANVESPVEPPQRKDSIRKSSVDSLMLFEETPTETLGLRSHSPELIKEEGEKTKFETTPDIQEEDENETYDEEHEEPLTRSQQQRVEVEGSQYGTHQLHRKLSTTLAHDQEDDEVRTSPLPPPRVPRRESLFAREYPPRRVVPTSPDDEEEAEQQGHEEEIHTEEPEEVGQEDDEDDGNLAASHLFVPPPRARNRYSEPPLRHDDENEGTDNESVPLRIPHRRSIEAYARDSDGESSAPSTSSPQFIPRPLRNIPPPPTRSHLRSGPPSDMGHDSDYDEVLPVRPMRSKDRPISVDASVIVPTPPRPASPHNEVSPLHHTSTPPHAAPPHRVLPPPPPPIRQPEELLTTSLTSSSLSVPSEVLDEEEGVDPIDPTFHSPSRRASTVTLQTPPALIGLENLTPSHFQPPSVPAPASGPAGEEHSEEEVESSKRRTIAERMAKLGGIRFGAAPPVPTRQAPPARHEDEQASQEPVAAGEENQGDVGEEDEEGEERARKERIAAKLAGMGGMRIGMMPLAFGTVAPQRSHVLRDADVSSPPISPAMSTPPHRAIPPPRAPPSQPHEMDDSGSSEDGVKVEAEESEIEEVNYKDAQEETPPPIPTRSSHVAAALQGRSSTDTPSSLKRRSTDITYSQPPRPPVPTSLPTRRASVQTTRSARSASGDSSFGVAFPVRKPSMTAPKSQAEYVFVDEPQPVESQEAPPHLPPGRRAAPGRAAPTLPPSDLADSISSQWELPSIPSASLDLGGGDLATSWTDAGVSGTAPPVVPGRSLARQESKLSADELMTVWGRVGVQICEVATALFDKSKKSLIGDGTYAGFVSAVLSEVPNAAPLSSGYGYLIYQQTGTAVQKRASEIMPGDVVELVDAKLKGHKGLQTYTQTVGAGEALLGVVGEFEPKKSKVRLYHANQHVGQQTVESVSYRLEDLKSGAVKVRPPPFHLLCLKPFLFPRCIVF</sequence>
<feature type="compositionally biased region" description="Acidic residues" evidence="1">
    <location>
        <begin position="162"/>
        <end position="186"/>
    </location>
</feature>
<feature type="compositionally biased region" description="Pro residues" evidence="1">
    <location>
        <begin position="1"/>
        <end position="11"/>
    </location>
</feature>
<feature type="compositionally biased region" description="Basic and acidic residues" evidence="1">
    <location>
        <begin position="253"/>
        <end position="264"/>
    </location>
</feature>
<feature type="region of interest" description="Disordered" evidence="1">
    <location>
        <begin position="405"/>
        <end position="1071"/>
    </location>
</feature>
<feature type="compositionally biased region" description="Low complexity" evidence="1">
    <location>
        <begin position="23"/>
        <end position="32"/>
    </location>
</feature>
<feature type="region of interest" description="Disordered" evidence="1">
    <location>
        <begin position="1"/>
        <end position="351"/>
    </location>
</feature>
<feature type="compositionally biased region" description="Basic and acidic residues" evidence="1">
    <location>
        <begin position="991"/>
        <end position="1003"/>
    </location>
</feature>
<feature type="compositionally biased region" description="Acidic residues" evidence="1">
    <location>
        <begin position="624"/>
        <end position="638"/>
    </location>
</feature>
<dbReference type="InterPro" id="IPR057402">
    <property type="entry name" value="AIM3_BBC1_C"/>
</dbReference>
<feature type="compositionally biased region" description="Basic and acidic residues" evidence="1">
    <location>
        <begin position="225"/>
        <end position="235"/>
    </location>
</feature>
<feature type="compositionally biased region" description="Basic and acidic residues" evidence="1">
    <location>
        <begin position="574"/>
        <end position="584"/>
    </location>
</feature>
<feature type="compositionally biased region" description="Polar residues" evidence="1">
    <location>
        <begin position="798"/>
        <end position="808"/>
    </location>
</feature>
<feature type="compositionally biased region" description="Polar residues" evidence="1">
    <location>
        <begin position="940"/>
        <end position="953"/>
    </location>
</feature>
<feature type="compositionally biased region" description="Acidic residues" evidence="1">
    <location>
        <begin position="1042"/>
        <end position="1054"/>
    </location>
</feature>
<evidence type="ECO:0000313" key="4">
    <source>
        <dbReference type="Proteomes" id="UP000054477"/>
    </source>
</evidence>
<feature type="compositionally biased region" description="Basic and acidic residues" evidence="1">
    <location>
        <begin position="717"/>
        <end position="727"/>
    </location>
</feature>
<organism evidence="3 4">
    <name type="scientific">Laccaria amethystina LaAM-08-1</name>
    <dbReference type="NCBI Taxonomy" id="1095629"/>
    <lineage>
        <taxon>Eukaryota</taxon>
        <taxon>Fungi</taxon>
        <taxon>Dikarya</taxon>
        <taxon>Basidiomycota</taxon>
        <taxon>Agaricomycotina</taxon>
        <taxon>Agaricomycetes</taxon>
        <taxon>Agaricomycetidae</taxon>
        <taxon>Agaricales</taxon>
        <taxon>Agaricineae</taxon>
        <taxon>Hydnangiaceae</taxon>
        <taxon>Laccaria</taxon>
    </lineage>
</organism>
<feature type="compositionally biased region" description="Pro residues" evidence="1">
    <location>
        <begin position="33"/>
        <end position="42"/>
    </location>
</feature>
<accession>A0A0C9Y2J8</accession>
<feature type="compositionally biased region" description="Low complexity" evidence="1">
    <location>
        <begin position="908"/>
        <end position="924"/>
    </location>
</feature>
<feature type="compositionally biased region" description="Pro residues" evidence="1">
    <location>
        <begin position="148"/>
        <end position="160"/>
    </location>
</feature>
<feature type="compositionally biased region" description="Polar residues" evidence="1">
    <location>
        <begin position="1175"/>
        <end position="1184"/>
    </location>
</feature>
<feature type="region of interest" description="Disordered" evidence="1">
    <location>
        <begin position="1253"/>
        <end position="1285"/>
    </location>
</feature>
<reference evidence="3 4" key="1">
    <citation type="submission" date="2014-04" db="EMBL/GenBank/DDBJ databases">
        <authorList>
            <consortium name="DOE Joint Genome Institute"/>
            <person name="Kuo A."/>
            <person name="Kohler A."/>
            <person name="Nagy L.G."/>
            <person name="Floudas D."/>
            <person name="Copeland A."/>
            <person name="Barry K.W."/>
            <person name="Cichocki N."/>
            <person name="Veneault-Fourrey C."/>
            <person name="LaButti K."/>
            <person name="Lindquist E.A."/>
            <person name="Lipzen A."/>
            <person name="Lundell T."/>
            <person name="Morin E."/>
            <person name="Murat C."/>
            <person name="Sun H."/>
            <person name="Tunlid A."/>
            <person name="Henrissat B."/>
            <person name="Grigoriev I.V."/>
            <person name="Hibbett D.S."/>
            <person name="Martin F."/>
            <person name="Nordberg H.P."/>
            <person name="Cantor M.N."/>
            <person name="Hua S.X."/>
        </authorList>
    </citation>
    <scope>NUCLEOTIDE SEQUENCE [LARGE SCALE GENOMIC DNA]</scope>
    <source>
        <strain evidence="3 4">LaAM-08-1</strain>
    </source>
</reference>
<feature type="compositionally biased region" description="Pro residues" evidence="1">
    <location>
        <begin position="1112"/>
        <end position="1123"/>
    </location>
</feature>